<feature type="transmembrane region" description="Helical" evidence="1">
    <location>
        <begin position="188"/>
        <end position="209"/>
    </location>
</feature>
<feature type="domain" description="EamA" evidence="2">
    <location>
        <begin position="163"/>
        <end position="290"/>
    </location>
</feature>
<dbReference type="Proteomes" id="UP001166585">
    <property type="component" value="Unassembled WGS sequence"/>
</dbReference>
<proteinExistence type="predicted"/>
<reference evidence="3" key="1">
    <citation type="submission" date="2021-05" db="EMBL/GenBank/DDBJ databases">
        <authorList>
            <person name="Sun Q."/>
            <person name="Inoue M."/>
        </authorList>
    </citation>
    <scope>NUCLEOTIDE SEQUENCE</scope>
    <source>
        <strain evidence="3">VKM B-3255</strain>
    </source>
</reference>
<dbReference type="InterPro" id="IPR000620">
    <property type="entry name" value="EamA_dom"/>
</dbReference>
<keyword evidence="4" id="KW-1185">Reference proteome</keyword>
<organism evidence="3 4">
    <name type="scientific">Ancylobacter radicis</name>
    <dbReference type="NCBI Taxonomy" id="2836179"/>
    <lineage>
        <taxon>Bacteria</taxon>
        <taxon>Pseudomonadati</taxon>
        <taxon>Pseudomonadota</taxon>
        <taxon>Alphaproteobacteria</taxon>
        <taxon>Hyphomicrobiales</taxon>
        <taxon>Xanthobacteraceae</taxon>
        <taxon>Ancylobacter</taxon>
    </lineage>
</organism>
<feature type="domain" description="EamA" evidence="2">
    <location>
        <begin position="22"/>
        <end position="152"/>
    </location>
</feature>
<keyword evidence="1" id="KW-0812">Transmembrane</keyword>
<feature type="transmembrane region" description="Helical" evidence="1">
    <location>
        <begin position="249"/>
        <end position="268"/>
    </location>
</feature>
<evidence type="ECO:0000259" key="2">
    <source>
        <dbReference type="Pfam" id="PF00892"/>
    </source>
</evidence>
<evidence type="ECO:0000313" key="3">
    <source>
        <dbReference type="EMBL" id="MBS9478299.1"/>
    </source>
</evidence>
<dbReference type="PANTHER" id="PTHR22911:SF135">
    <property type="entry name" value="BLR4310 PROTEIN"/>
    <property type="match status" value="1"/>
</dbReference>
<feature type="transmembrane region" description="Helical" evidence="1">
    <location>
        <begin position="80"/>
        <end position="102"/>
    </location>
</feature>
<evidence type="ECO:0000256" key="1">
    <source>
        <dbReference type="SAM" id="Phobius"/>
    </source>
</evidence>
<dbReference type="RefSeq" id="WP_213756187.1">
    <property type="nucleotide sequence ID" value="NZ_JAHCQH010000018.1"/>
</dbReference>
<feature type="transmembrane region" description="Helical" evidence="1">
    <location>
        <begin position="274"/>
        <end position="292"/>
    </location>
</feature>
<feature type="transmembrane region" description="Helical" evidence="1">
    <location>
        <begin position="48"/>
        <end position="68"/>
    </location>
</feature>
<feature type="transmembrane region" description="Helical" evidence="1">
    <location>
        <begin position="136"/>
        <end position="156"/>
    </location>
</feature>
<dbReference type="Pfam" id="PF00892">
    <property type="entry name" value="EamA"/>
    <property type="match status" value="2"/>
</dbReference>
<keyword evidence="1" id="KW-1133">Transmembrane helix</keyword>
<dbReference type="InterPro" id="IPR037185">
    <property type="entry name" value="EmrE-like"/>
</dbReference>
<feature type="transmembrane region" description="Helical" evidence="1">
    <location>
        <begin position="162"/>
        <end position="181"/>
    </location>
</feature>
<feature type="transmembrane region" description="Helical" evidence="1">
    <location>
        <begin position="215"/>
        <end position="237"/>
    </location>
</feature>
<accession>A0ABS5R9E1</accession>
<name>A0ABS5R9E1_9HYPH</name>
<dbReference type="SUPFAM" id="SSF103481">
    <property type="entry name" value="Multidrug resistance efflux transporter EmrE"/>
    <property type="match status" value="2"/>
</dbReference>
<comment type="caution">
    <text evidence="3">The sequence shown here is derived from an EMBL/GenBank/DDBJ whole genome shotgun (WGS) entry which is preliminary data.</text>
</comment>
<evidence type="ECO:0000313" key="4">
    <source>
        <dbReference type="Proteomes" id="UP001166585"/>
    </source>
</evidence>
<keyword evidence="1" id="KW-0472">Membrane</keyword>
<sequence>MSNVQARPHSPVSALLQTRSGGFALVLAGTVLWSTAGFFVRLAEMDSWSIVLWRSLFAAVALAPFWLLTSRNRIGALRLLASPIGMLAVFLGVAGNVTYIAALQLTSVATVMTVGAVLPFVAAAMAFVALREPLSLRFVGAAALASLGIVITAGASMSPSDLAGIGMTFLMVLSWAGLLVLVRKHPALDLTLVSLASALAAALVALPMVPAGLPSAHGLLVCALLGVLTSGLANVLSLMGGRYIRSGEAGFMMLIDVVLSPLWVWLAFAESVSAAQLVGGALVIAAVAFYLISDVSRRPAPCPIP</sequence>
<feature type="transmembrane region" description="Helical" evidence="1">
    <location>
        <begin position="108"/>
        <end position="129"/>
    </location>
</feature>
<dbReference type="EMBL" id="JAHCQH010000018">
    <property type="protein sequence ID" value="MBS9478299.1"/>
    <property type="molecule type" value="Genomic_DNA"/>
</dbReference>
<feature type="transmembrane region" description="Helical" evidence="1">
    <location>
        <begin position="21"/>
        <end position="42"/>
    </location>
</feature>
<gene>
    <name evidence="3" type="ORF">KIP89_14385</name>
</gene>
<dbReference type="PANTHER" id="PTHR22911">
    <property type="entry name" value="ACYL-MALONYL CONDENSING ENZYME-RELATED"/>
    <property type="match status" value="1"/>
</dbReference>
<protein>
    <submittedName>
        <fullName evidence="3">DMT family transporter</fullName>
    </submittedName>
</protein>